<sequence length="68" mass="8078">MWAEPINDAALRHQPVKVTHQWYMDGVKVREEIYDPHKLRRPQKKATLTYKVAFSFHNIYTLLEIASP</sequence>
<reference evidence="2" key="1">
    <citation type="submission" date="2017-09" db="EMBL/GenBank/DDBJ databases">
        <title>Depth-based differentiation of microbial function through sediment-hosted aquifers and enrichment of novel symbionts in the deep terrestrial subsurface.</title>
        <authorList>
            <person name="Probst A.J."/>
            <person name="Ladd B."/>
            <person name="Jarett J.K."/>
            <person name="Geller-Mcgrath D.E."/>
            <person name="Sieber C.M.K."/>
            <person name="Emerson J.B."/>
            <person name="Anantharaman K."/>
            <person name="Thomas B.C."/>
            <person name="Malmstrom R."/>
            <person name="Stieglmeier M."/>
            <person name="Klingl A."/>
            <person name="Woyke T."/>
            <person name="Ryan C.M."/>
            <person name="Banfield J.F."/>
        </authorList>
    </citation>
    <scope>NUCLEOTIDE SEQUENCE [LARGE SCALE GENOMIC DNA]</scope>
</reference>
<protein>
    <submittedName>
        <fullName evidence="1">Uncharacterized protein</fullName>
    </submittedName>
</protein>
<organism evidence="1 2">
    <name type="scientific">Candidatus Brennerbacteria bacterium CG_4_9_14_3_um_filter_43_9</name>
    <dbReference type="NCBI Taxonomy" id="1974522"/>
    <lineage>
        <taxon>Bacteria</taxon>
        <taxon>Candidatus Brenneribacteriota</taxon>
    </lineage>
</organism>
<evidence type="ECO:0000313" key="1">
    <source>
        <dbReference type="EMBL" id="PJB49771.1"/>
    </source>
</evidence>
<name>A0A2M8C103_9BACT</name>
<evidence type="ECO:0000313" key="2">
    <source>
        <dbReference type="Proteomes" id="UP000228770"/>
    </source>
</evidence>
<gene>
    <name evidence="1" type="ORF">CO102_02980</name>
</gene>
<dbReference type="AlphaFoldDB" id="A0A2M8C103"/>
<proteinExistence type="predicted"/>
<dbReference type="Proteomes" id="UP000228770">
    <property type="component" value="Unassembled WGS sequence"/>
</dbReference>
<accession>A0A2M8C103</accession>
<comment type="caution">
    <text evidence="1">The sequence shown here is derived from an EMBL/GenBank/DDBJ whole genome shotgun (WGS) entry which is preliminary data.</text>
</comment>
<dbReference type="EMBL" id="PFUA01000075">
    <property type="protein sequence ID" value="PJB49771.1"/>
    <property type="molecule type" value="Genomic_DNA"/>
</dbReference>